<accession>A0ABV6QPQ2</accession>
<reference evidence="3 4" key="1">
    <citation type="submission" date="2024-09" db="EMBL/GenBank/DDBJ databases">
        <authorList>
            <person name="Sun Q."/>
            <person name="Mori K."/>
        </authorList>
    </citation>
    <scope>NUCLEOTIDE SEQUENCE [LARGE SCALE GENOMIC DNA]</scope>
    <source>
        <strain evidence="3 4">CGMCC 1.15906</strain>
    </source>
</reference>
<organism evidence="3 4">
    <name type="scientific">Kribbella deserti</name>
    <dbReference type="NCBI Taxonomy" id="1926257"/>
    <lineage>
        <taxon>Bacteria</taxon>
        <taxon>Bacillati</taxon>
        <taxon>Actinomycetota</taxon>
        <taxon>Actinomycetes</taxon>
        <taxon>Propionibacteriales</taxon>
        <taxon>Kribbellaceae</taxon>
        <taxon>Kribbella</taxon>
    </lineage>
</organism>
<evidence type="ECO:0000259" key="2">
    <source>
        <dbReference type="Pfam" id="PF13349"/>
    </source>
</evidence>
<protein>
    <submittedName>
        <fullName evidence="3">DUF4097 domain-containing protein</fullName>
    </submittedName>
</protein>
<dbReference type="InterPro" id="IPR025164">
    <property type="entry name" value="Toastrack_DUF4097"/>
</dbReference>
<comment type="caution">
    <text evidence="3">The sequence shown here is derived from an EMBL/GenBank/DDBJ whole genome shotgun (WGS) entry which is preliminary data.</text>
</comment>
<name>A0ABV6QPQ2_9ACTN</name>
<evidence type="ECO:0000313" key="3">
    <source>
        <dbReference type="EMBL" id="MFC0626623.1"/>
    </source>
</evidence>
<dbReference type="EMBL" id="JBHLTC010000028">
    <property type="protein sequence ID" value="MFC0626623.1"/>
    <property type="molecule type" value="Genomic_DNA"/>
</dbReference>
<dbReference type="RefSeq" id="WP_380050460.1">
    <property type="nucleotide sequence ID" value="NZ_JBHLTC010000028.1"/>
</dbReference>
<feature type="region of interest" description="Disordered" evidence="1">
    <location>
        <begin position="226"/>
        <end position="263"/>
    </location>
</feature>
<sequence length="263" mass="27588">MSEIDSRPGSAMTSERRFGVAVSVALILGGGWWAVSQLTESEQTKQLEFPVSGTSLRIESSDNDLEIRSGDVSQITVSRKAERNLFSDDPEESYKDGVLELKDTGCGFLSIGGCDTEYVIVIPKNLALKVDNSSGEILAVGLSNGADLKTSSGQIELHGVSGEVKAQTSSGSIEGQALGEGQYRAKVSSGDVELEFAAAPSSVDAESSSGDVTIEVPGADVYAVEAETSSGETDNLLKQDPAATRKIRAKSSSGDVKLEYGRP</sequence>
<feature type="domain" description="DUF4097" evidence="2">
    <location>
        <begin position="129"/>
        <end position="258"/>
    </location>
</feature>
<dbReference type="Pfam" id="PF13349">
    <property type="entry name" value="DUF4097"/>
    <property type="match status" value="1"/>
</dbReference>
<gene>
    <name evidence="3" type="ORF">ACFFGN_21265</name>
</gene>
<dbReference type="Proteomes" id="UP001589890">
    <property type="component" value="Unassembled WGS sequence"/>
</dbReference>
<proteinExistence type="predicted"/>
<keyword evidence="4" id="KW-1185">Reference proteome</keyword>
<evidence type="ECO:0000256" key="1">
    <source>
        <dbReference type="SAM" id="MobiDB-lite"/>
    </source>
</evidence>
<evidence type="ECO:0000313" key="4">
    <source>
        <dbReference type="Proteomes" id="UP001589890"/>
    </source>
</evidence>